<accession>A0A840G4J2</accession>
<evidence type="ECO:0000313" key="3">
    <source>
        <dbReference type="Proteomes" id="UP000587070"/>
    </source>
</evidence>
<organism evidence="2 3">
    <name type="scientific">Rhodocyclus tenuis</name>
    <name type="common">Rhodospirillum tenue</name>
    <dbReference type="NCBI Taxonomy" id="1066"/>
    <lineage>
        <taxon>Bacteria</taxon>
        <taxon>Pseudomonadati</taxon>
        <taxon>Pseudomonadota</taxon>
        <taxon>Betaproteobacteria</taxon>
        <taxon>Rhodocyclales</taxon>
        <taxon>Rhodocyclaceae</taxon>
        <taxon>Rhodocyclus</taxon>
    </lineage>
</organism>
<evidence type="ECO:0000256" key="1">
    <source>
        <dbReference type="SAM" id="SignalP"/>
    </source>
</evidence>
<keyword evidence="1" id="KW-0732">Signal</keyword>
<gene>
    <name evidence="2" type="ORF">GGD90_000007</name>
</gene>
<feature type="signal peptide" evidence="1">
    <location>
        <begin position="1"/>
        <end position="21"/>
    </location>
</feature>
<evidence type="ECO:0008006" key="4">
    <source>
        <dbReference type="Google" id="ProtNLM"/>
    </source>
</evidence>
<dbReference type="OrthoDB" id="9903764at2"/>
<feature type="chain" id="PRO_5032406838" description="SH3 domain-containing protein" evidence="1">
    <location>
        <begin position="22"/>
        <end position="309"/>
    </location>
</feature>
<keyword evidence="3" id="KW-1185">Reference proteome</keyword>
<comment type="caution">
    <text evidence="2">The sequence shown here is derived from an EMBL/GenBank/DDBJ whole genome shotgun (WGS) entry which is preliminary data.</text>
</comment>
<sequence>MRYLAQWILFCGLVTGLPALAQQAAPVSGYRPGSSLRAVPVYLHNDDGRWSASLTGDLKDAATELVEIALPSGSVRALTKPPPSGRRQCLTKMKDRSEFGYLECNSAFYSVNKGSAAASTLIRGVLTLGILTAADAASGNTSFTVSIDQPTLDSAVAESRAVALAKESAPLLEYRNLYANASTPLHLRAFIATFEGSYDPESLVAQAKEKLPAAIAREETQVRQQAMEAATRAEVQRQQEIRRQAEEDALIAFRGRLRPGDRVAAMWRDGRNLLVGMVVEMKPPLAYVQWENATPAIQWIRLDNLLPPR</sequence>
<protein>
    <recommendedName>
        <fullName evidence="4">SH3 domain-containing protein</fullName>
    </recommendedName>
</protein>
<dbReference type="AlphaFoldDB" id="A0A840G4J2"/>
<dbReference type="RefSeq" id="WP_153117168.1">
    <property type="nucleotide sequence ID" value="NZ_JACIGE010000001.1"/>
</dbReference>
<reference evidence="2 3" key="1">
    <citation type="submission" date="2020-08" db="EMBL/GenBank/DDBJ databases">
        <title>Genome sequencing of Purple Non-Sulfur Bacteria from various extreme environments.</title>
        <authorList>
            <person name="Mayer M."/>
        </authorList>
    </citation>
    <scope>NUCLEOTIDE SEQUENCE [LARGE SCALE GENOMIC DNA]</scope>
    <source>
        <strain evidence="2 3">2761</strain>
    </source>
</reference>
<dbReference type="EMBL" id="JACIGE010000001">
    <property type="protein sequence ID" value="MBB4245658.1"/>
    <property type="molecule type" value="Genomic_DNA"/>
</dbReference>
<evidence type="ECO:0000313" key="2">
    <source>
        <dbReference type="EMBL" id="MBB4245658.1"/>
    </source>
</evidence>
<proteinExistence type="predicted"/>
<name>A0A840G4J2_RHOTE</name>
<dbReference type="Proteomes" id="UP000587070">
    <property type="component" value="Unassembled WGS sequence"/>
</dbReference>